<keyword evidence="2" id="KW-0539">Nucleus</keyword>
<comment type="subcellular location">
    <subcellularLocation>
        <location evidence="1">Nucleus</location>
    </subcellularLocation>
</comment>
<dbReference type="Proteomes" id="UP000054821">
    <property type="component" value="Unassembled WGS sequence"/>
</dbReference>
<protein>
    <recommendedName>
        <fullName evidence="3">Zn(2)-C6 fungal-type domain-containing protein</fullName>
    </recommendedName>
</protein>
<evidence type="ECO:0000256" key="2">
    <source>
        <dbReference type="ARBA" id="ARBA00023242"/>
    </source>
</evidence>
<dbReference type="InterPro" id="IPR001138">
    <property type="entry name" value="Zn2Cys6_DnaBD"/>
</dbReference>
<dbReference type="SUPFAM" id="SSF57701">
    <property type="entry name" value="Zn2/Cys6 DNA-binding domain"/>
    <property type="match status" value="1"/>
</dbReference>
<dbReference type="Pfam" id="PF00172">
    <property type="entry name" value="Zn_clus"/>
    <property type="match status" value="1"/>
</dbReference>
<proteinExistence type="predicted"/>
<feature type="domain" description="Zn(2)-C6 fungal-type" evidence="3">
    <location>
        <begin position="5"/>
        <end position="33"/>
    </location>
</feature>
<dbReference type="SMART" id="SM00066">
    <property type="entry name" value="GAL4"/>
    <property type="match status" value="1"/>
</dbReference>
<dbReference type="PANTHER" id="PTHR37534:SF39">
    <property type="entry name" value="TRANSCRIPTION FACTOR DOMAIN-CONTAINING PROTEIN"/>
    <property type="match status" value="1"/>
</dbReference>
<evidence type="ECO:0000313" key="5">
    <source>
        <dbReference type="Proteomes" id="UP000054821"/>
    </source>
</evidence>
<dbReference type="Gene3D" id="4.10.240.10">
    <property type="entry name" value="Zn(2)-C6 fungal-type DNA-binding domain"/>
    <property type="match status" value="1"/>
</dbReference>
<accession>A0A2P4ZRR8</accession>
<dbReference type="GO" id="GO:0000981">
    <property type="term" value="F:DNA-binding transcription factor activity, RNA polymerase II-specific"/>
    <property type="evidence" value="ECO:0007669"/>
    <property type="project" value="InterPro"/>
</dbReference>
<dbReference type="GO" id="GO:0045944">
    <property type="term" value="P:positive regulation of transcription by RNA polymerase II"/>
    <property type="evidence" value="ECO:0007669"/>
    <property type="project" value="TreeGrafter"/>
</dbReference>
<evidence type="ECO:0000313" key="4">
    <source>
        <dbReference type="EMBL" id="PON26963.1"/>
    </source>
</evidence>
<name>A0A2P4ZRR8_9HYPO</name>
<gene>
    <name evidence="4" type="ORF">TGAM01_v203912</name>
</gene>
<sequence length="497" mass="56118">MGIKGCWTCRERKVRCDLRKPTCGNCAKTLQSCKGYGMQLSWPREGNKRRAIVLDCGSRAPARISRRHRGRGVVFLNVSSADVALSDALEEKLNLADYLHGFAIPRSLHLSPFSLSGDDAYLLEYFQETRARILAPILDESLAYFVLQMAMANPDSSFNLVLEGILALSSVLLAGPSKSQYHKTRLISMLQKDITRVDRESVIRNLIATMLLFQCEICNTANPGGLWRFYMCGAKKIISAVSPLITLYQHDCMPLMDWIYYHEVMAEFSIRHWAEADAIDKFCKGPQAIRPGKIFVGSSMQISDGATCPIAVLDLVRHICKRPPPNGDKNIPYDNADMMRIQYLRQDLYGTIGEYGTFHGDFESSLSRQDMINSLYRYAALIYLNRTVSYVSTSSFSHRRLVREGILLLQNLGFCEGTWPLFIIACEANEDEQRLQILDILANTRRELGQRSDHVVLIQHMVEAVWIQNDLTIESDVNYGRILNAVISKAPALPLFA</sequence>
<dbReference type="Pfam" id="PF11951">
    <property type="entry name" value="Fungal_trans_2"/>
    <property type="match status" value="1"/>
</dbReference>
<dbReference type="GO" id="GO:0005634">
    <property type="term" value="C:nucleus"/>
    <property type="evidence" value="ECO:0007669"/>
    <property type="project" value="UniProtKB-SubCell"/>
</dbReference>
<keyword evidence="5" id="KW-1185">Reference proteome</keyword>
<dbReference type="PROSITE" id="PS50048">
    <property type="entry name" value="ZN2_CY6_FUNGAL_2"/>
    <property type="match status" value="1"/>
</dbReference>
<comment type="caution">
    <text evidence="4">The sequence shown here is derived from an EMBL/GenBank/DDBJ whole genome shotgun (WGS) entry which is preliminary data.</text>
</comment>
<dbReference type="EMBL" id="JPDN02000011">
    <property type="protein sequence ID" value="PON26963.1"/>
    <property type="molecule type" value="Genomic_DNA"/>
</dbReference>
<dbReference type="GO" id="GO:0000976">
    <property type="term" value="F:transcription cis-regulatory region binding"/>
    <property type="evidence" value="ECO:0007669"/>
    <property type="project" value="TreeGrafter"/>
</dbReference>
<dbReference type="GeneID" id="36347483"/>
<dbReference type="PANTHER" id="PTHR37534">
    <property type="entry name" value="TRANSCRIPTIONAL ACTIVATOR PROTEIN UGA3"/>
    <property type="match status" value="1"/>
</dbReference>
<dbReference type="PROSITE" id="PS00463">
    <property type="entry name" value="ZN2_CY6_FUNGAL_1"/>
    <property type="match status" value="1"/>
</dbReference>
<dbReference type="InterPro" id="IPR036864">
    <property type="entry name" value="Zn2-C6_fun-type_DNA-bd_sf"/>
</dbReference>
<dbReference type="STRING" id="398673.A0A2P4ZRR8"/>
<dbReference type="GO" id="GO:0008270">
    <property type="term" value="F:zinc ion binding"/>
    <property type="evidence" value="ECO:0007669"/>
    <property type="project" value="InterPro"/>
</dbReference>
<dbReference type="InterPro" id="IPR021858">
    <property type="entry name" value="Fun_TF"/>
</dbReference>
<dbReference type="CDD" id="cd00067">
    <property type="entry name" value="GAL4"/>
    <property type="match status" value="1"/>
</dbReference>
<dbReference type="RefSeq" id="XP_024405893.1">
    <property type="nucleotide sequence ID" value="XM_024549308.1"/>
</dbReference>
<evidence type="ECO:0000256" key="1">
    <source>
        <dbReference type="ARBA" id="ARBA00004123"/>
    </source>
</evidence>
<dbReference type="AlphaFoldDB" id="A0A2P4ZRR8"/>
<evidence type="ECO:0000259" key="3">
    <source>
        <dbReference type="PROSITE" id="PS50048"/>
    </source>
</evidence>
<organism evidence="4 5">
    <name type="scientific">Trichoderma gamsii</name>
    <dbReference type="NCBI Taxonomy" id="398673"/>
    <lineage>
        <taxon>Eukaryota</taxon>
        <taxon>Fungi</taxon>
        <taxon>Dikarya</taxon>
        <taxon>Ascomycota</taxon>
        <taxon>Pezizomycotina</taxon>
        <taxon>Sordariomycetes</taxon>
        <taxon>Hypocreomycetidae</taxon>
        <taxon>Hypocreales</taxon>
        <taxon>Hypocreaceae</taxon>
        <taxon>Trichoderma</taxon>
    </lineage>
</organism>
<reference evidence="4 5" key="1">
    <citation type="journal article" date="2016" name="Genome Announc.">
        <title>Draft Whole-Genome Sequence of Trichoderma gamsii T6085, a Promising Biocontrol Agent of Fusarium Head Blight on Wheat.</title>
        <authorList>
            <person name="Baroncelli R."/>
            <person name="Zapparata A."/>
            <person name="Piaggeschi G."/>
            <person name="Sarrocco S."/>
            <person name="Vannacci G."/>
        </authorList>
    </citation>
    <scope>NUCLEOTIDE SEQUENCE [LARGE SCALE GENOMIC DNA]</scope>
    <source>
        <strain evidence="4 5">T6085</strain>
    </source>
</reference>